<accession>H6L2X9</accession>
<evidence type="ECO:0000313" key="2">
    <source>
        <dbReference type="Proteomes" id="UP000007519"/>
    </source>
</evidence>
<dbReference type="AlphaFoldDB" id="H6L2X9"/>
<dbReference type="STRING" id="984262.SGRA_0970"/>
<dbReference type="EMBL" id="CP002831">
    <property type="protein sequence ID" value="AFC23706.1"/>
    <property type="molecule type" value="Genomic_DNA"/>
</dbReference>
<dbReference type="KEGG" id="sgn:SGRA_0970"/>
<sequence>MPMHLKYIVSFNNLPKIKEIRSALLKNSGTDFDFSSLDLEEKNYYVDIYLEGSSSVEVEVDTNNNELKLYTTTFRLYYLEGHLLKVLKDFGGQVEPNVKLPYWTKRPLNSLSEKQHEKILGTPKYKKKWWEKILDSIW</sequence>
<name>H6L2X9_SAPGL</name>
<reference evidence="1 2" key="1">
    <citation type="journal article" date="2012" name="Stand. Genomic Sci.">
        <title>Complete genome sequencing and analysis of Saprospira grandis str. Lewin, a predatory marine bacterium.</title>
        <authorList>
            <person name="Saw J.H."/>
            <person name="Yuryev A."/>
            <person name="Kanbe M."/>
            <person name="Hou S."/>
            <person name="Young A.G."/>
            <person name="Aizawa S."/>
            <person name="Alam M."/>
        </authorList>
    </citation>
    <scope>NUCLEOTIDE SEQUENCE [LARGE SCALE GENOMIC DNA]</scope>
    <source>
        <strain evidence="1 2">Lewin</strain>
    </source>
</reference>
<keyword evidence="2" id="KW-1185">Reference proteome</keyword>
<organism evidence="1 2">
    <name type="scientific">Saprospira grandis (strain Lewin)</name>
    <dbReference type="NCBI Taxonomy" id="984262"/>
    <lineage>
        <taxon>Bacteria</taxon>
        <taxon>Pseudomonadati</taxon>
        <taxon>Bacteroidota</taxon>
        <taxon>Saprospiria</taxon>
        <taxon>Saprospirales</taxon>
        <taxon>Saprospiraceae</taxon>
        <taxon>Saprospira</taxon>
    </lineage>
</organism>
<dbReference type="HOGENOM" id="CLU_1853819_0_0_10"/>
<proteinExistence type="predicted"/>
<evidence type="ECO:0000313" key="1">
    <source>
        <dbReference type="EMBL" id="AFC23706.1"/>
    </source>
</evidence>
<gene>
    <name evidence="1" type="ordered locus">SGRA_0970</name>
</gene>
<dbReference type="RefSeq" id="WP_015691356.1">
    <property type="nucleotide sequence ID" value="NC_016940.1"/>
</dbReference>
<protein>
    <submittedName>
        <fullName evidence="1">Uncharacterized protein</fullName>
    </submittedName>
</protein>
<dbReference type="Proteomes" id="UP000007519">
    <property type="component" value="Chromosome"/>
</dbReference>